<comment type="caution">
    <text evidence="2">The sequence shown here is derived from an EMBL/GenBank/DDBJ whole genome shotgun (WGS) entry which is preliminary data.</text>
</comment>
<proteinExistence type="predicted"/>
<evidence type="ECO:0000313" key="3">
    <source>
        <dbReference type="Proteomes" id="UP001054837"/>
    </source>
</evidence>
<reference evidence="2 3" key="1">
    <citation type="submission" date="2021-06" db="EMBL/GenBank/DDBJ databases">
        <title>Caerostris darwini draft genome.</title>
        <authorList>
            <person name="Kono N."/>
            <person name="Arakawa K."/>
        </authorList>
    </citation>
    <scope>NUCLEOTIDE SEQUENCE [LARGE SCALE GENOMIC DNA]</scope>
</reference>
<gene>
    <name evidence="2" type="ORF">CDAR_292211</name>
</gene>
<dbReference type="EMBL" id="BPLQ01013375">
    <property type="protein sequence ID" value="GIY71742.1"/>
    <property type="molecule type" value="Genomic_DNA"/>
</dbReference>
<feature type="compositionally biased region" description="Basic and acidic residues" evidence="1">
    <location>
        <begin position="14"/>
        <end position="41"/>
    </location>
</feature>
<keyword evidence="3" id="KW-1185">Reference proteome</keyword>
<name>A0AAV4VNE2_9ARAC</name>
<accession>A0AAV4VNE2</accession>
<evidence type="ECO:0000313" key="2">
    <source>
        <dbReference type="EMBL" id="GIY71742.1"/>
    </source>
</evidence>
<protein>
    <submittedName>
        <fullName evidence="2">Uncharacterized protein</fullName>
    </submittedName>
</protein>
<dbReference type="Proteomes" id="UP001054837">
    <property type="component" value="Unassembled WGS sequence"/>
</dbReference>
<evidence type="ECO:0000256" key="1">
    <source>
        <dbReference type="SAM" id="MobiDB-lite"/>
    </source>
</evidence>
<sequence>MMDGSFSCPIHCQLDSHKRPARNKIDYTGEADPSVRSDDTQTRLQKTANGPHLRERNIPRFMRVLGNPQNTVIDRIHQPNTKKQEGSEPSSERNNQ</sequence>
<feature type="compositionally biased region" description="Basic and acidic residues" evidence="1">
    <location>
        <begin position="74"/>
        <end position="86"/>
    </location>
</feature>
<dbReference type="AlphaFoldDB" id="A0AAV4VNE2"/>
<feature type="region of interest" description="Disordered" evidence="1">
    <location>
        <begin position="1"/>
        <end position="96"/>
    </location>
</feature>
<organism evidence="2 3">
    <name type="scientific">Caerostris darwini</name>
    <dbReference type="NCBI Taxonomy" id="1538125"/>
    <lineage>
        <taxon>Eukaryota</taxon>
        <taxon>Metazoa</taxon>
        <taxon>Ecdysozoa</taxon>
        <taxon>Arthropoda</taxon>
        <taxon>Chelicerata</taxon>
        <taxon>Arachnida</taxon>
        <taxon>Araneae</taxon>
        <taxon>Araneomorphae</taxon>
        <taxon>Entelegynae</taxon>
        <taxon>Araneoidea</taxon>
        <taxon>Araneidae</taxon>
        <taxon>Caerostris</taxon>
    </lineage>
</organism>
<feature type="compositionally biased region" description="Polar residues" evidence="1">
    <location>
        <begin position="87"/>
        <end position="96"/>
    </location>
</feature>